<comment type="caution">
    <text evidence="1">The sequence shown here is derived from an EMBL/GenBank/DDBJ whole genome shotgun (WGS) entry which is preliminary data.</text>
</comment>
<accession>A0A0B2VKA7</accession>
<sequence>MKIAIDAAEKRKYLFVYRTAAAELGQFITRISVPQNDISSEDNRSSRLELCTVMTATGRIASKERKTAVNRQFHSNDEEGLQLERDRDYAQEIL</sequence>
<proteinExistence type="predicted"/>
<dbReference type="EMBL" id="JPKZ01001120">
    <property type="protein sequence ID" value="KHN83936.1"/>
    <property type="molecule type" value="Genomic_DNA"/>
</dbReference>
<protein>
    <submittedName>
        <fullName evidence="1">Uncharacterized protein</fullName>
    </submittedName>
</protein>
<evidence type="ECO:0000313" key="1">
    <source>
        <dbReference type="EMBL" id="KHN83936.1"/>
    </source>
</evidence>
<evidence type="ECO:0000313" key="2">
    <source>
        <dbReference type="Proteomes" id="UP000031036"/>
    </source>
</evidence>
<organism evidence="1 2">
    <name type="scientific">Toxocara canis</name>
    <name type="common">Canine roundworm</name>
    <dbReference type="NCBI Taxonomy" id="6265"/>
    <lineage>
        <taxon>Eukaryota</taxon>
        <taxon>Metazoa</taxon>
        <taxon>Ecdysozoa</taxon>
        <taxon>Nematoda</taxon>
        <taxon>Chromadorea</taxon>
        <taxon>Rhabditida</taxon>
        <taxon>Spirurina</taxon>
        <taxon>Ascaridomorpha</taxon>
        <taxon>Ascaridoidea</taxon>
        <taxon>Toxocaridae</taxon>
        <taxon>Toxocara</taxon>
    </lineage>
</organism>
<gene>
    <name evidence="1" type="ORF">Tcan_15558</name>
</gene>
<dbReference type="AlphaFoldDB" id="A0A0B2VKA7"/>
<reference evidence="1 2" key="1">
    <citation type="submission" date="2014-11" db="EMBL/GenBank/DDBJ databases">
        <title>Genetic blueprint of the zoonotic pathogen Toxocara canis.</title>
        <authorList>
            <person name="Zhu X.-Q."/>
            <person name="Korhonen P.K."/>
            <person name="Cai H."/>
            <person name="Young N.D."/>
            <person name="Nejsum P."/>
            <person name="von Samson-Himmelstjerna G."/>
            <person name="Boag P.R."/>
            <person name="Tan P."/>
            <person name="Li Q."/>
            <person name="Min J."/>
            <person name="Yang Y."/>
            <person name="Wang X."/>
            <person name="Fang X."/>
            <person name="Hall R.S."/>
            <person name="Hofmann A."/>
            <person name="Sternberg P.W."/>
            <person name="Jex A.R."/>
            <person name="Gasser R.B."/>
        </authorList>
    </citation>
    <scope>NUCLEOTIDE SEQUENCE [LARGE SCALE GENOMIC DNA]</scope>
    <source>
        <strain evidence="1">PN_DK_2014</strain>
    </source>
</reference>
<dbReference type="Proteomes" id="UP000031036">
    <property type="component" value="Unassembled WGS sequence"/>
</dbReference>
<name>A0A0B2VKA7_TOXCA</name>
<keyword evidence="2" id="KW-1185">Reference proteome</keyword>